<dbReference type="RefSeq" id="WP_047573299.1">
    <property type="nucleotide sequence ID" value="NZ_JPQT01000096.1"/>
</dbReference>
<sequence>MLKFFAALLLVCSGLVQAQDALQTDLPLSYLAQASTDSRDKPLVIFMHGYGSNEKDLFGIKDVLAADYNYLSVRAPVQLQPGSYQWFSKKPKTEEYDGVTVDLKNSGELLSRFIKAATEKFHTQPGKVFLVGFSQGAMMSYEVGLRHPEQVGGIAAVSGRLLPVLRAELQAKAKPDAQLKNLAVFIGHGTADSRVSYSGAKEADAYVKTLGITPEFHSYSGVGHTISEAEVNDLQAWLKKVAG</sequence>
<dbReference type="PATRIC" id="fig|317.174.peg.1495"/>
<feature type="chain" id="PRO_5001798676" evidence="3">
    <location>
        <begin position="19"/>
        <end position="243"/>
    </location>
</feature>
<dbReference type="PANTHER" id="PTHR10655:SF17">
    <property type="entry name" value="LYSOPHOSPHOLIPASE-LIKE PROTEIN 1"/>
    <property type="match status" value="1"/>
</dbReference>
<protein>
    <submittedName>
        <fullName evidence="5">Phospholipase</fullName>
    </submittedName>
</protein>
<evidence type="ECO:0000313" key="5">
    <source>
        <dbReference type="EMBL" id="KFE52686.1"/>
    </source>
</evidence>
<dbReference type="Gene3D" id="3.40.50.1820">
    <property type="entry name" value="alpha/beta hydrolase"/>
    <property type="match status" value="1"/>
</dbReference>
<dbReference type="InterPro" id="IPR003140">
    <property type="entry name" value="PLipase/COase/thioEstase"/>
</dbReference>
<gene>
    <name evidence="5" type="ORF">IV02_07350</name>
</gene>
<dbReference type="GO" id="GO:0016787">
    <property type="term" value="F:hydrolase activity"/>
    <property type="evidence" value="ECO:0007669"/>
    <property type="project" value="UniProtKB-KW"/>
</dbReference>
<evidence type="ECO:0000256" key="3">
    <source>
        <dbReference type="SAM" id="SignalP"/>
    </source>
</evidence>
<dbReference type="InterPro" id="IPR029058">
    <property type="entry name" value="AB_hydrolase_fold"/>
</dbReference>
<accession>A0A085VB73</accession>
<evidence type="ECO:0000256" key="1">
    <source>
        <dbReference type="ARBA" id="ARBA00006499"/>
    </source>
</evidence>
<dbReference type="Pfam" id="PF02230">
    <property type="entry name" value="Abhydrolase_2"/>
    <property type="match status" value="1"/>
</dbReference>
<feature type="signal peptide" evidence="3">
    <location>
        <begin position="1"/>
        <end position="18"/>
    </location>
</feature>
<feature type="domain" description="Phospholipase/carboxylesterase/thioesterase" evidence="4">
    <location>
        <begin position="35"/>
        <end position="241"/>
    </location>
</feature>
<comment type="similarity">
    <text evidence="1">Belongs to the AB hydrolase superfamily. AB hydrolase 2 family.</text>
</comment>
<dbReference type="EMBL" id="JPQT01000096">
    <property type="protein sequence ID" value="KFE52686.1"/>
    <property type="molecule type" value="Genomic_DNA"/>
</dbReference>
<comment type="caution">
    <text evidence="5">The sequence shown here is derived from an EMBL/GenBank/DDBJ whole genome shotgun (WGS) entry which is preliminary data.</text>
</comment>
<name>A0A085VB73_PSESX</name>
<proteinExistence type="inferred from homology"/>
<keyword evidence="2" id="KW-0378">Hydrolase</keyword>
<dbReference type="AlphaFoldDB" id="A0A085VB73"/>
<dbReference type="SUPFAM" id="SSF53474">
    <property type="entry name" value="alpha/beta-Hydrolases"/>
    <property type="match status" value="1"/>
</dbReference>
<evidence type="ECO:0000313" key="6">
    <source>
        <dbReference type="Proteomes" id="UP000028643"/>
    </source>
</evidence>
<evidence type="ECO:0000256" key="2">
    <source>
        <dbReference type="ARBA" id="ARBA00022801"/>
    </source>
</evidence>
<dbReference type="Proteomes" id="UP000028643">
    <property type="component" value="Unassembled WGS sequence"/>
</dbReference>
<keyword evidence="3" id="KW-0732">Signal</keyword>
<dbReference type="PANTHER" id="PTHR10655">
    <property type="entry name" value="LYSOPHOSPHOLIPASE-RELATED"/>
    <property type="match status" value="1"/>
</dbReference>
<evidence type="ECO:0000259" key="4">
    <source>
        <dbReference type="Pfam" id="PF02230"/>
    </source>
</evidence>
<reference evidence="5 6" key="1">
    <citation type="submission" date="2014-07" db="EMBL/GenBank/DDBJ databases">
        <title>Draft Genome Sequences of Environmental Pseudomonas syringae strains.</title>
        <authorList>
            <person name="Baltrus D.A."/>
            <person name="Berge O."/>
            <person name="Morris C."/>
        </authorList>
    </citation>
    <scope>NUCLEOTIDE SEQUENCE [LARGE SCALE GENOMIC DNA]</scope>
    <source>
        <strain evidence="5 6">CEB003</strain>
    </source>
</reference>
<organism evidence="5 6">
    <name type="scientific">Pseudomonas syringae</name>
    <dbReference type="NCBI Taxonomy" id="317"/>
    <lineage>
        <taxon>Bacteria</taxon>
        <taxon>Pseudomonadati</taxon>
        <taxon>Pseudomonadota</taxon>
        <taxon>Gammaproteobacteria</taxon>
        <taxon>Pseudomonadales</taxon>
        <taxon>Pseudomonadaceae</taxon>
        <taxon>Pseudomonas</taxon>
    </lineage>
</organism>
<dbReference type="InterPro" id="IPR050565">
    <property type="entry name" value="LYPA1-2/EST-like"/>
</dbReference>